<keyword evidence="3" id="KW-0050">Antiport</keyword>
<feature type="transmembrane region" description="Helical" evidence="8">
    <location>
        <begin position="336"/>
        <end position="355"/>
    </location>
</feature>
<keyword evidence="7 8" id="KW-0472">Membrane</keyword>
<organism evidence="10 11">
    <name type="scientific">Drosophila rubida</name>
    <dbReference type="NCBI Taxonomy" id="30044"/>
    <lineage>
        <taxon>Eukaryota</taxon>
        <taxon>Metazoa</taxon>
        <taxon>Ecdysozoa</taxon>
        <taxon>Arthropoda</taxon>
        <taxon>Hexapoda</taxon>
        <taxon>Insecta</taxon>
        <taxon>Pterygota</taxon>
        <taxon>Neoptera</taxon>
        <taxon>Endopterygota</taxon>
        <taxon>Diptera</taxon>
        <taxon>Brachycera</taxon>
        <taxon>Muscomorpha</taxon>
        <taxon>Ephydroidea</taxon>
        <taxon>Drosophilidae</taxon>
        <taxon>Drosophila</taxon>
    </lineage>
</organism>
<accession>A0AAD4K1H9</accession>
<keyword evidence="4" id="KW-0106">Calcium</keyword>
<keyword evidence="11" id="KW-1185">Reference proteome</keyword>
<evidence type="ECO:0000259" key="9">
    <source>
        <dbReference type="Pfam" id="PF01699"/>
    </source>
</evidence>
<dbReference type="Pfam" id="PF01699">
    <property type="entry name" value="Na_Ca_ex"/>
    <property type="match status" value="2"/>
</dbReference>
<feature type="transmembrane region" description="Helical" evidence="8">
    <location>
        <begin position="496"/>
        <end position="518"/>
    </location>
</feature>
<evidence type="ECO:0000256" key="7">
    <source>
        <dbReference type="ARBA" id="ARBA00023136"/>
    </source>
</evidence>
<feature type="transmembrane region" description="Helical" evidence="8">
    <location>
        <begin position="67"/>
        <end position="88"/>
    </location>
</feature>
<name>A0AAD4K1H9_9MUSC</name>
<dbReference type="InterPro" id="IPR004837">
    <property type="entry name" value="NaCa_Exmemb"/>
</dbReference>
<evidence type="ECO:0000256" key="8">
    <source>
        <dbReference type="SAM" id="Phobius"/>
    </source>
</evidence>
<keyword evidence="5 8" id="KW-0812">Transmembrane</keyword>
<comment type="caution">
    <text evidence="10">The sequence shown here is derived from an EMBL/GenBank/DDBJ whole genome shotgun (WGS) entry which is preliminary data.</text>
</comment>
<dbReference type="InterPro" id="IPR044880">
    <property type="entry name" value="NCX_ion-bd_dom_sf"/>
</dbReference>
<dbReference type="Gene3D" id="1.20.1420.30">
    <property type="entry name" value="NCX, central ion-binding region"/>
    <property type="match status" value="2"/>
</dbReference>
<evidence type="ECO:0000256" key="3">
    <source>
        <dbReference type="ARBA" id="ARBA00022449"/>
    </source>
</evidence>
<protein>
    <recommendedName>
        <fullName evidence="9">Sodium/calcium exchanger membrane region domain-containing protein</fullName>
    </recommendedName>
</protein>
<feature type="transmembrane region" description="Helical" evidence="8">
    <location>
        <begin position="305"/>
        <end position="324"/>
    </location>
</feature>
<dbReference type="EMBL" id="JAJJHW010002585">
    <property type="protein sequence ID" value="KAH8370766.1"/>
    <property type="molecule type" value="Genomic_DNA"/>
</dbReference>
<evidence type="ECO:0000256" key="2">
    <source>
        <dbReference type="ARBA" id="ARBA00022448"/>
    </source>
</evidence>
<evidence type="ECO:0000313" key="10">
    <source>
        <dbReference type="EMBL" id="KAH8370766.1"/>
    </source>
</evidence>
<dbReference type="InterPro" id="IPR051359">
    <property type="entry name" value="CaCA_antiporter"/>
</dbReference>
<feature type="domain" description="Sodium/calcium exchanger membrane region" evidence="9">
    <location>
        <begin position="74"/>
        <end position="210"/>
    </location>
</feature>
<dbReference type="AlphaFoldDB" id="A0AAD4K1H9"/>
<dbReference type="GO" id="GO:0016020">
    <property type="term" value="C:membrane"/>
    <property type="evidence" value="ECO:0007669"/>
    <property type="project" value="UniProtKB-SubCell"/>
</dbReference>
<feature type="transmembrane region" description="Helical" evidence="8">
    <location>
        <begin position="361"/>
        <end position="377"/>
    </location>
</feature>
<feature type="transmembrane region" description="Helical" evidence="8">
    <location>
        <begin position="389"/>
        <end position="407"/>
    </location>
</feature>
<evidence type="ECO:0000256" key="1">
    <source>
        <dbReference type="ARBA" id="ARBA00004141"/>
    </source>
</evidence>
<feature type="transmembrane region" description="Helical" evidence="8">
    <location>
        <begin position="108"/>
        <end position="125"/>
    </location>
</feature>
<feature type="transmembrane region" description="Helical" evidence="8">
    <location>
        <begin position="198"/>
        <end position="217"/>
    </location>
</feature>
<keyword evidence="6 8" id="KW-1133">Transmembrane helix</keyword>
<dbReference type="PANTHER" id="PTHR12266">
    <property type="entry name" value="NA+/CA2+ K+ INDEPENDENT EXCHANGER"/>
    <property type="match status" value="1"/>
</dbReference>
<keyword evidence="4" id="KW-0406">Ion transport</keyword>
<feature type="domain" description="Sodium/calcium exchanger membrane region" evidence="9">
    <location>
        <begin position="395"/>
        <end position="539"/>
    </location>
</feature>
<sequence>MPANEEIELAFQRHHDTLSCANVMKVPHDMRCEFIKTTKDCDNHIGILNYIKFLQCSQQESTRLNDIISCFGLAVLVFFLVLSVAIVADQFFSPALKATAKKMHMSEHLAGVTLLAFGNSTSDILGQLQSTRIDEVFTYMMANAILITLISGGIVCYMWPTQLPKYETVRTLLFFMLGAVSVEYMFTTGSKISRVECSLIIGLYIVYLIIEIIEGYIEKRADRGIVILEARVQYSHVRRTTLRRSSALMSSAKDKERLTINTHTTRMVDFSNENSKNDYLFDGFVETIQPIQEDYWRDCGTAVRIGLLILSPLMLFFLLLIPIVDLERRRHGWSKLLNCIQIVVTPMYVTVVVFYRFAPLIYFQLLITVPVAVVVFLQTRTDMPPPYHFAFVIFSYVGSILILYICTNEINDILDVIGLVLGLSAQYIAATISCWGSSVCTIVINVILAQHGYAAMAIAASYAGPYFSFIMAMGFLPAYRHILGSYEGMTNGYYMLAYIFLIISLASSLIWSLLFNFYGRRSVGVYNFTIYLMYFIFCTLCEAEFIHSYALDQVIKIV</sequence>
<dbReference type="Proteomes" id="UP001200034">
    <property type="component" value="Unassembled WGS sequence"/>
</dbReference>
<dbReference type="GO" id="GO:0005432">
    <property type="term" value="F:calcium:sodium antiporter activity"/>
    <property type="evidence" value="ECO:0007669"/>
    <property type="project" value="TreeGrafter"/>
</dbReference>
<comment type="subcellular location">
    <subcellularLocation>
        <location evidence="1">Membrane</location>
        <topology evidence="1">Multi-pass membrane protein</topology>
    </subcellularLocation>
</comment>
<evidence type="ECO:0000313" key="11">
    <source>
        <dbReference type="Proteomes" id="UP001200034"/>
    </source>
</evidence>
<keyword evidence="4" id="KW-0109">Calcium transport</keyword>
<proteinExistence type="predicted"/>
<feature type="transmembrane region" description="Helical" evidence="8">
    <location>
        <begin position="455"/>
        <end position="476"/>
    </location>
</feature>
<feature type="transmembrane region" description="Helical" evidence="8">
    <location>
        <begin position="166"/>
        <end position="186"/>
    </location>
</feature>
<keyword evidence="2" id="KW-0813">Transport</keyword>
<dbReference type="PANTHER" id="PTHR12266:SF0">
    <property type="entry name" value="MITOCHONDRIAL SODIUM_CALCIUM EXCHANGER PROTEIN"/>
    <property type="match status" value="1"/>
</dbReference>
<reference evidence="10" key="1">
    <citation type="journal article" date="2021" name="Mol. Ecol. Resour.">
        <title>Phylogenomic analyses of the genus Drosophila reveals genomic signals of climate adaptation.</title>
        <authorList>
            <person name="Li F."/>
            <person name="Rane R.V."/>
            <person name="Luria V."/>
            <person name="Xiong Z."/>
            <person name="Chen J."/>
            <person name="Li Z."/>
            <person name="Catullo R.A."/>
            <person name="Griffin P.C."/>
            <person name="Schiffer M."/>
            <person name="Pearce S."/>
            <person name="Lee S.F."/>
            <person name="McElroy K."/>
            <person name="Stocker A."/>
            <person name="Shirriffs J."/>
            <person name="Cockerell F."/>
            <person name="Coppin C."/>
            <person name="Sgro C.M."/>
            <person name="Karger A."/>
            <person name="Cain J.W."/>
            <person name="Weber J.A."/>
            <person name="Santpere G."/>
            <person name="Kirschner M.W."/>
            <person name="Hoffmann A.A."/>
            <person name="Oakeshott J.G."/>
            <person name="Zhang G."/>
        </authorList>
    </citation>
    <scope>NUCLEOTIDE SEQUENCE</scope>
    <source>
        <strain evidence="10">BGI-SZ-2011g</strain>
    </source>
</reference>
<evidence type="ECO:0000256" key="6">
    <source>
        <dbReference type="ARBA" id="ARBA00022989"/>
    </source>
</evidence>
<feature type="transmembrane region" description="Helical" evidence="8">
    <location>
        <begin position="137"/>
        <end position="160"/>
    </location>
</feature>
<evidence type="ECO:0000256" key="4">
    <source>
        <dbReference type="ARBA" id="ARBA00022568"/>
    </source>
</evidence>
<gene>
    <name evidence="10" type="ORF">KR093_004904</name>
</gene>
<feature type="transmembrane region" description="Helical" evidence="8">
    <location>
        <begin position="530"/>
        <end position="550"/>
    </location>
</feature>
<evidence type="ECO:0000256" key="5">
    <source>
        <dbReference type="ARBA" id="ARBA00022692"/>
    </source>
</evidence>
<dbReference type="GO" id="GO:0006874">
    <property type="term" value="P:intracellular calcium ion homeostasis"/>
    <property type="evidence" value="ECO:0007669"/>
    <property type="project" value="TreeGrafter"/>
</dbReference>
<feature type="transmembrane region" description="Helical" evidence="8">
    <location>
        <begin position="427"/>
        <end position="448"/>
    </location>
</feature>